<dbReference type="RefSeq" id="WP_211422891.1">
    <property type="nucleotide sequence ID" value="NZ_CP072642.1"/>
</dbReference>
<dbReference type="Gene3D" id="3.30.750.24">
    <property type="entry name" value="STAS domain"/>
    <property type="match status" value="1"/>
</dbReference>
<feature type="compositionally biased region" description="Basic residues" evidence="3">
    <location>
        <begin position="204"/>
        <end position="216"/>
    </location>
</feature>
<dbReference type="PANTHER" id="PTHR33495">
    <property type="entry name" value="ANTI-SIGMA FACTOR ANTAGONIST TM_1081-RELATED-RELATED"/>
    <property type="match status" value="1"/>
</dbReference>
<dbReference type="CDD" id="cd07043">
    <property type="entry name" value="STAS_anti-anti-sigma_factors"/>
    <property type="match status" value="1"/>
</dbReference>
<dbReference type="InterPro" id="IPR036513">
    <property type="entry name" value="STAS_dom_sf"/>
</dbReference>
<dbReference type="PROSITE" id="PS50801">
    <property type="entry name" value="STAS"/>
    <property type="match status" value="1"/>
</dbReference>
<organism evidence="5 6">
    <name type="scientific">Chloracidobacterium sp. N</name>
    <dbReference type="NCBI Taxonomy" id="2821540"/>
    <lineage>
        <taxon>Bacteria</taxon>
        <taxon>Pseudomonadati</taxon>
        <taxon>Acidobacteriota</taxon>
        <taxon>Terriglobia</taxon>
        <taxon>Terriglobales</taxon>
        <taxon>Acidobacteriaceae</taxon>
        <taxon>Chloracidobacterium</taxon>
        <taxon>Chloracidobacterium aggregatum</taxon>
    </lineage>
</organism>
<feature type="region of interest" description="Disordered" evidence="3">
    <location>
        <begin position="131"/>
        <end position="216"/>
    </location>
</feature>
<comment type="similarity">
    <text evidence="1 2">Belongs to the anti-sigma-factor antagonist family.</text>
</comment>
<evidence type="ECO:0000256" key="2">
    <source>
        <dbReference type="RuleBase" id="RU003749"/>
    </source>
</evidence>
<keyword evidence="6" id="KW-1185">Reference proteome</keyword>
<dbReference type="NCBIfam" id="TIGR00377">
    <property type="entry name" value="ant_ant_sig"/>
    <property type="match status" value="1"/>
</dbReference>
<name>A0ABX8B0W1_9BACT</name>
<gene>
    <name evidence="5" type="ORF">J8C05_03980</name>
</gene>
<dbReference type="Pfam" id="PF01740">
    <property type="entry name" value="STAS"/>
    <property type="match status" value="1"/>
</dbReference>
<accession>A0ABX8B0W1</accession>
<sequence>MKSSENDSGAGRPLARRPTRYRLEKKVNGICVLEVVGRLAPSTAQEELTTRVDDLIASGHANFLIDLRGVSYISSTGVGSLIECYHHAERAGGKLKLLNPSQAVRQILTVSKLDSVFDIWTDEEAAIRSFGTTGTETAHPEEDDPPTLVPEAVKRPSATTSAPATAAASASKASPAAPETPEVKPAPAAPQPRIVKAADAPPLKKSRSRRAKPSSP</sequence>
<evidence type="ECO:0000256" key="1">
    <source>
        <dbReference type="ARBA" id="ARBA00009013"/>
    </source>
</evidence>
<proteinExistence type="inferred from homology"/>
<dbReference type="SUPFAM" id="SSF52091">
    <property type="entry name" value="SpoIIaa-like"/>
    <property type="match status" value="1"/>
</dbReference>
<evidence type="ECO:0000313" key="5">
    <source>
        <dbReference type="EMBL" id="QUV94613.1"/>
    </source>
</evidence>
<protein>
    <recommendedName>
        <fullName evidence="2">Anti-sigma factor antagonist</fullName>
    </recommendedName>
</protein>
<feature type="domain" description="STAS" evidence="4">
    <location>
        <begin position="20"/>
        <end position="130"/>
    </location>
</feature>
<feature type="compositionally biased region" description="Low complexity" evidence="3">
    <location>
        <begin position="156"/>
        <end position="180"/>
    </location>
</feature>
<reference evidence="5 6" key="1">
    <citation type="submission" date="2021-03" db="EMBL/GenBank/DDBJ databases">
        <title>Genomic and phenotypic characterization of Chloracidobacterium isolates provides evidence for multiple species.</title>
        <authorList>
            <person name="Saini M.K."/>
            <person name="Costas A.M.G."/>
            <person name="Tank M."/>
            <person name="Bryant D.A."/>
        </authorList>
    </citation>
    <scope>NUCLEOTIDE SEQUENCE [LARGE SCALE GENOMIC DNA]</scope>
    <source>
        <strain evidence="5 6">N</strain>
    </source>
</reference>
<dbReference type="InterPro" id="IPR003658">
    <property type="entry name" value="Anti-sigma_ant"/>
</dbReference>
<dbReference type="InterPro" id="IPR002645">
    <property type="entry name" value="STAS_dom"/>
</dbReference>
<dbReference type="Proteomes" id="UP000677668">
    <property type="component" value="Chromosome 1"/>
</dbReference>
<evidence type="ECO:0000313" key="6">
    <source>
        <dbReference type="Proteomes" id="UP000677668"/>
    </source>
</evidence>
<evidence type="ECO:0000256" key="3">
    <source>
        <dbReference type="SAM" id="MobiDB-lite"/>
    </source>
</evidence>
<dbReference type="EMBL" id="CP072642">
    <property type="protein sequence ID" value="QUV94613.1"/>
    <property type="molecule type" value="Genomic_DNA"/>
</dbReference>
<evidence type="ECO:0000259" key="4">
    <source>
        <dbReference type="PROSITE" id="PS50801"/>
    </source>
</evidence>